<evidence type="ECO:0000256" key="1">
    <source>
        <dbReference type="ARBA" id="ARBA00023270"/>
    </source>
</evidence>
<dbReference type="RefSeq" id="WP_148972134.1">
    <property type="nucleotide sequence ID" value="NZ_CP043314.1"/>
</dbReference>
<organism evidence="2 3">
    <name type="scientific">Candidatus Nesciobacter abundans</name>
    <dbReference type="NCBI Taxonomy" id="2601668"/>
    <lineage>
        <taxon>Bacteria</taxon>
        <taxon>Pseudomonadati</taxon>
        <taxon>Pseudomonadota</taxon>
        <taxon>Alphaproteobacteria</taxon>
        <taxon>Holosporales</taxon>
        <taxon>Holosporaceae</taxon>
        <taxon>Candidatus Nesciobacter</taxon>
    </lineage>
</organism>
<evidence type="ECO:0000313" key="3">
    <source>
        <dbReference type="Proteomes" id="UP000324924"/>
    </source>
</evidence>
<gene>
    <name evidence="2" type="ORF">FZC36_00995</name>
</gene>
<dbReference type="GO" id="GO:0005975">
    <property type="term" value="P:carbohydrate metabolic process"/>
    <property type="evidence" value="ECO:0007669"/>
    <property type="project" value="InterPro"/>
</dbReference>
<dbReference type="Gene3D" id="3.20.20.70">
    <property type="entry name" value="Aldolase class I"/>
    <property type="match status" value="1"/>
</dbReference>
<dbReference type="PANTHER" id="PTHR10683">
    <property type="entry name" value="TRANSALDOLASE"/>
    <property type="match status" value="1"/>
</dbReference>
<protein>
    <recommendedName>
        <fullName evidence="4">Transaldolase</fullName>
    </recommendedName>
</protein>
<sequence length="266" mass="29949">MKLFLDSAEIEEAKLFSKFGVIKGVTTNPKLMSDSFGKIGKQTTNQSNYDISGTSKDAKSSVEERYSEEINHAIEISKITGTKVSVQPSSYDYESIVGFGKLVFKNRNNLILKVPPTFESFEAVRYIRKNLGFIDVNLTLCFSVNQAILGMQLGVQYISIFVGRLEDQNENPFEIIETVKCLIESQQLEEYGYMNSYISENKEQECSLDKSIALEHKNTEIIAASIRSSRHVRESFKSGADIVTTPGKIIRELFNHNLTDKAIKSI</sequence>
<dbReference type="Pfam" id="PF00923">
    <property type="entry name" value="TAL_FSA"/>
    <property type="match status" value="1"/>
</dbReference>
<dbReference type="InterPro" id="IPR001585">
    <property type="entry name" value="TAL/FSA"/>
</dbReference>
<dbReference type="Proteomes" id="UP000324924">
    <property type="component" value="Chromosome"/>
</dbReference>
<proteinExistence type="predicted"/>
<evidence type="ECO:0000313" key="2">
    <source>
        <dbReference type="EMBL" id="QEK39011.1"/>
    </source>
</evidence>
<accession>A0A5C0UH60</accession>
<dbReference type="PANTHER" id="PTHR10683:SF40">
    <property type="entry name" value="FRUCTOSE-6-PHOSPHATE ALDOLASE 1-RELATED"/>
    <property type="match status" value="1"/>
</dbReference>
<keyword evidence="1" id="KW-0704">Schiff base</keyword>
<reference evidence="2 3" key="1">
    <citation type="submission" date="2019-08" db="EMBL/GenBank/DDBJ databases">
        <title>Highly reduced genomes of protist endosymbionts show evolutionary convergence.</title>
        <authorList>
            <person name="George E."/>
            <person name="Husnik F."/>
            <person name="Tashyreva D."/>
            <person name="Prokopchuk G."/>
            <person name="Horak A."/>
            <person name="Kwong W.K."/>
            <person name="Lukes J."/>
            <person name="Keeling P.J."/>
        </authorList>
    </citation>
    <scope>NUCLEOTIDE SEQUENCE [LARGE SCALE GENOMIC DNA]</scope>
    <source>
        <strain evidence="2">1604HC</strain>
    </source>
</reference>
<dbReference type="OrthoDB" id="9807051at2"/>
<dbReference type="SUPFAM" id="SSF51569">
    <property type="entry name" value="Aldolase"/>
    <property type="match status" value="1"/>
</dbReference>
<dbReference type="KEGG" id="nabu:FZC36_00995"/>
<dbReference type="EMBL" id="CP043314">
    <property type="protein sequence ID" value="QEK39011.1"/>
    <property type="molecule type" value="Genomic_DNA"/>
</dbReference>
<dbReference type="InterPro" id="IPR013785">
    <property type="entry name" value="Aldolase_TIM"/>
</dbReference>
<dbReference type="AlphaFoldDB" id="A0A5C0UH60"/>
<keyword evidence="3" id="KW-1185">Reference proteome</keyword>
<name>A0A5C0UH60_9PROT</name>
<evidence type="ECO:0008006" key="4">
    <source>
        <dbReference type="Google" id="ProtNLM"/>
    </source>
</evidence>